<dbReference type="InterPro" id="IPR012677">
    <property type="entry name" value="Nucleotide-bd_a/b_plait_sf"/>
</dbReference>
<dbReference type="InterPro" id="IPR000504">
    <property type="entry name" value="RRM_dom"/>
</dbReference>
<evidence type="ECO:0000313" key="5">
    <source>
        <dbReference type="EMBL" id="RHW72218.1"/>
    </source>
</evidence>
<protein>
    <submittedName>
        <fullName evidence="5">RNA-binding protein</fullName>
    </submittedName>
</protein>
<evidence type="ECO:0000259" key="4">
    <source>
        <dbReference type="PROSITE" id="PS50102"/>
    </source>
</evidence>
<dbReference type="Pfam" id="PF00076">
    <property type="entry name" value="RRM_1"/>
    <property type="match status" value="1"/>
</dbReference>
<name>A0A3L6L7R9_9TRYP</name>
<dbReference type="SMART" id="SM00360">
    <property type="entry name" value="RRM"/>
    <property type="match status" value="1"/>
</dbReference>
<dbReference type="CDD" id="cd00590">
    <property type="entry name" value="RRM_SF"/>
    <property type="match status" value="1"/>
</dbReference>
<dbReference type="PROSITE" id="PS50102">
    <property type="entry name" value="RRM"/>
    <property type="match status" value="1"/>
</dbReference>
<evidence type="ECO:0000313" key="6">
    <source>
        <dbReference type="Proteomes" id="UP000266743"/>
    </source>
</evidence>
<reference evidence="5 6" key="1">
    <citation type="submission" date="2018-09" db="EMBL/GenBank/DDBJ databases">
        <title>whole genome sequence of T. equiperdum IVM-t1 strain.</title>
        <authorList>
            <person name="Suganuma K."/>
        </authorList>
    </citation>
    <scope>NUCLEOTIDE SEQUENCE [LARGE SCALE GENOMIC DNA]</scope>
    <source>
        <strain evidence="5 6">IVM-t1</strain>
    </source>
</reference>
<accession>A0A3L6L7R9</accession>
<dbReference type="AlphaFoldDB" id="A0A3L6L7R9"/>
<keyword evidence="1" id="KW-0694">RNA-binding</keyword>
<dbReference type="GO" id="GO:0003723">
    <property type="term" value="F:RNA binding"/>
    <property type="evidence" value="ECO:0007669"/>
    <property type="project" value="UniProtKB-UniRule"/>
</dbReference>
<feature type="domain" description="RRM" evidence="4">
    <location>
        <begin position="5"/>
        <end position="99"/>
    </location>
</feature>
<dbReference type="Gene3D" id="3.30.70.330">
    <property type="match status" value="1"/>
</dbReference>
<evidence type="ECO:0000256" key="3">
    <source>
        <dbReference type="SAM" id="SignalP"/>
    </source>
</evidence>
<proteinExistence type="predicted"/>
<dbReference type="EMBL" id="QSBY01000006">
    <property type="protein sequence ID" value="RHW72218.1"/>
    <property type="molecule type" value="Genomic_DNA"/>
</dbReference>
<gene>
    <name evidence="5" type="primary">RBP17</name>
    <name evidence="5" type="ORF">DPX39_060049300</name>
</gene>
<feature type="signal peptide" evidence="3">
    <location>
        <begin position="1"/>
        <end position="18"/>
    </location>
</feature>
<keyword evidence="3" id="KW-0732">Signal</keyword>
<dbReference type="SUPFAM" id="SSF54928">
    <property type="entry name" value="RNA-binding domain, RBD"/>
    <property type="match status" value="1"/>
</dbReference>
<sequence>MSSSALLFVANLPTVANAQYVERLFSAYGHVADVKIVFEGSVQFAEVMYNAVDDADSAIAALHHHYCASRNTPLVVLYHVRSPCISEYGRKVGREYAQAAALGRDPSYIPLEGFDENYPRTDVPPPPSDREIFEGARWNDNSGPAGEGRLHSY</sequence>
<dbReference type="InterPro" id="IPR035979">
    <property type="entry name" value="RBD_domain_sf"/>
</dbReference>
<feature type="region of interest" description="Disordered" evidence="2">
    <location>
        <begin position="114"/>
        <end position="153"/>
    </location>
</feature>
<evidence type="ECO:0000256" key="2">
    <source>
        <dbReference type="SAM" id="MobiDB-lite"/>
    </source>
</evidence>
<feature type="chain" id="PRO_5017930552" evidence="3">
    <location>
        <begin position="19"/>
        <end position="153"/>
    </location>
</feature>
<dbReference type="Proteomes" id="UP000266743">
    <property type="component" value="Chromosome 6"/>
</dbReference>
<comment type="caution">
    <text evidence="5">The sequence shown here is derived from an EMBL/GenBank/DDBJ whole genome shotgun (WGS) entry which is preliminary data.</text>
</comment>
<organism evidence="5 6">
    <name type="scientific">Trypanosoma brucei equiperdum</name>
    <dbReference type="NCBI Taxonomy" id="630700"/>
    <lineage>
        <taxon>Eukaryota</taxon>
        <taxon>Discoba</taxon>
        <taxon>Euglenozoa</taxon>
        <taxon>Kinetoplastea</taxon>
        <taxon>Metakinetoplastina</taxon>
        <taxon>Trypanosomatida</taxon>
        <taxon>Trypanosomatidae</taxon>
        <taxon>Trypanosoma</taxon>
    </lineage>
</organism>
<evidence type="ECO:0000256" key="1">
    <source>
        <dbReference type="PROSITE-ProRule" id="PRU00176"/>
    </source>
</evidence>